<protein>
    <submittedName>
        <fullName evidence="2">Cbb3-type cytochrome c oxidase subunit 3</fullName>
    </submittedName>
</protein>
<dbReference type="EMBL" id="CP051775">
    <property type="protein sequence ID" value="QJE72707.1"/>
    <property type="molecule type" value="Genomic_DNA"/>
</dbReference>
<dbReference type="Pfam" id="PF05545">
    <property type="entry name" value="FixQ"/>
    <property type="match status" value="1"/>
</dbReference>
<evidence type="ECO:0000256" key="1">
    <source>
        <dbReference type="SAM" id="Phobius"/>
    </source>
</evidence>
<evidence type="ECO:0000313" key="2">
    <source>
        <dbReference type="EMBL" id="QJE72707.1"/>
    </source>
</evidence>
<organism evidence="2 3">
    <name type="scientific">Aerophototrophica crusticola</name>
    <dbReference type="NCBI Taxonomy" id="1709002"/>
    <lineage>
        <taxon>Bacteria</taxon>
        <taxon>Pseudomonadati</taxon>
        <taxon>Pseudomonadota</taxon>
        <taxon>Alphaproteobacteria</taxon>
        <taxon>Rhodospirillales</taxon>
        <taxon>Rhodospirillaceae</taxon>
        <taxon>Aerophototrophica</taxon>
    </lineage>
</organism>
<sequence length="55" mass="6465">MIEFYVFLKQLWVVWFVLLFSGICIWAFWPSRRGLMEEMGNIPLRDGSPSAKAAR</sequence>
<name>A0A858R5P1_9PROT</name>
<reference evidence="2" key="1">
    <citation type="submission" date="2020-04" db="EMBL/GenBank/DDBJ databases">
        <title>A desert anoxygenic phototrophic bacterium fixes CO2 using RubisCO under aerobic conditions.</title>
        <authorList>
            <person name="Tang K."/>
        </authorList>
    </citation>
    <scope>NUCLEOTIDE SEQUENCE [LARGE SCALE GENOMIC DNA]</scope>
    <source>
        <strain evidence="2">MIMtkB3</strain>
    </source>
</reference>
<gene>
    <name evidence="2" type="ORF">HHL28_06015</name>
</gene>
<keyword evidence="1" id="KW-0472">Membrane</keyword>
<accession>A0A858R5P1</accession>
<dbReference type="AlphaFoldDB" id="A0A858R5P1"/>
<dbReference type="CDD" id="cd01324">
    <property type="entry name" value="cbb3_Oxidase_CcoQ"/>
    <property type="match status" value="1"/>
</dbReference>
<dbReference type="KEGG" id="acru:HHL28_06015"/>
<dbReference type="Proteomes" id="UP000501891">
    <property type="component" value="Chromosome"/>
</dbReference>
<proteinExistence type="predicted"/>
<keyword evidence="3" id="KW-1185">Reference proteome</keyword>
<evidence type="ECO:0000313" key="3">
    <source>
        <dbReference type="Proteomes" id="UP000501891"/>
    </source>
</evidence>
<dbReference type="InterPro" id="IPR008621">
    <property type="entry name" value="Cbb3-typ_cyt_oxidase_comp"/>
</dbReference>
<keyword evidence="1" id="KW-1133">Transmembrane helix</keyword>
<keyword evidence="1" id="KW-0812">Transmembrane</keyword>
<feature type="transmembrane region" description="Helical" evidence="1">
    <location>
        <begin position="12"/>
        <end position="29"/>
    </location>
</feature>